<dbReference type="PANTHER" id="PTHR39398:SF1">
    <property type="entry name" value="CSN8_PSMD8_EIF3K DOMAIN-CONTAINING PROTEIN"/>
    <property type="match status" value="1"/>
</dbReference>
<evidence type="ECO:0000313" key="3">
    <source>
        <dbReference type="Proteomes" id="UP000193144"/>
    </source>
</evidence>
<dbReference type="AlphaFoldDB" id="A0A1Y1YLA2"/>
<dbReference type="EMBL" id="MCFA01000209">
    <property type="protein sequence ID" value="ORX98772.1"/>
    <property type="molecule type" value="Genomic_DNA"/>
</dbReference>
<evidence type="ECO:0000313" key="2">
    <source>
        <dbReference type="EMBL" id="ORX98772.1"/>
    </source>
</evidence>
<protein>
    <recommendedName>
        <fullName evidence="4">SAC3/GANP/Nin1/mts3/eIF-3 p25 family-domain-containing protein</fullName>
    </recommendedName>
</protein>
<reference evidence="2 3" key="1">
    <citation type="submission" date="2016-07" db="EMBL/GenBank/DDBJ databases">
        <title>Pervasive Adenine N6-methylation of Active Genes in Fungi.</title>
        <authorList>
            <consortium name="DOE Joint Genome Institute"/>
            <person name="Mondo S.J."/>
            <person name="Dannebaum R.O."/>
            <person name="Kuo R.C."/>
            <person name="Labutti K."/>
            <person name="Haridas S."/>
            <person name="Kuo A."/>
            <person name="Salamov A."/>
            <person name="Ahrendt S.R."/>
            <person name="Lipzen A."/>
            <person name="Sullivan W."/>
            <person name="Andreopoulos W.B."/>
            <person name="Clum A."/>
            <person name="Lindquist E."/>
            <person name="Daum C."/>
            <person name="Ramamoorthy G.K."/>
            <person name="Gryganskyi A."/>
            <person name="Culley D."/>
            <person name="Magnuson J.K."/>
            <person name="James T.Y."/>
            <person name="O'Malley M.A."/>
            <person name="Stajich J.E."/>
            <person name="Spatafora J.W."/>
            <person name="Visel A."/>
            <person name="Grigoriev I.V."/>
        </authorList>
    </citation>
    <scope>NUCLEOTIDE SEQUENCE [LARGE SCALE GENOMIC DNA]</scope>
    <source>
        <strain evidence="2 3">CBS 115471</strain>
    </source>
</reference>
<keyword evidence="3" id="KW-1185">Reference proteome</keyword>
<proteinExistence type="predicted"/>
<dbReference type="OrthoDB" id="2100128at2759"/>
<name>A0A1Y1YLA2_9PLEO</name>
<feature type="region of interest" description="Disordered" evidence="1">
    <location>
        <begin position="1"/>
        <end position="37"/>
    </location>
</feature>
<evidence type="ECO:0000256" key="1">
    <source>
        <dbReference type="SAM" id="MobiDB-lite"/>
    </source>
</evidence>
<dbReference type="STRING" id="1231657.A0A1Y1YLA2"/>
<evidence type="ECO:0008006" key="4">
    <source>
        <dbReference type="Google" id="ProtNLM"/>
    </source>
</evidence>
<comment type="caution">
    <text evidence="2">The sequence shown here is derived from an EMBL/GenBank/DDBJ whole genome shotgun (WGS) entry which is preliminary data.</text>
</comment>
<gene>
    <name evidence="2" type="ORF">BCR34DRAFT_606836</name>
</gene>
<feature type="compositionally biased region" description="Low complexity" evidence="1">
    <location>
        <begin position="91"/>
        <end position="109"/>
    </location>
</feature>
<accession>A0A1Y1YLA2</accession>
<organism evidence="2 3">
    <name type="scientific">Clohesyomyces aquaticus</name>
    <dbReference type="NCBI Taxonomy" id="1231657"/>
    <lineage>
        <taxon>Eukaryota</taxon>
        <taxon>Fungi</taxon>
        <taxon>Dikarya</taxon>
        <taxon>Ascomycota</taxon>
        <taxon>Pezizomycotina</taxon>
        <taxon>Dothideomycetes</taxon>
        <taxon>Pleosporomycetidae</taxon>
        <taxon>Pleosporales</taxon>
        <taxon>Lindgomycetaceae</taxon>
        <taxon>Clohesyomyces</taxon>
    </lineage>
</organism>
<dbReference type="PANTHER" id="PTHR39398">
    <property type="entry name" value="YALI0F14311P"/>
    <property type="match status" value="1"/>
</dbReference>
<dbReference type="Proteomes" id="UP000193144">
    <property type="component" value="Unassembled WGS sequence"/>
</dbReference>
<sequence length="318" mass="36045">MKAADQIRPSSRRGASGAWNRLKPVRDDPLETYGLPSKGELRLNDLKTQEVYYNRIVERYMKFCASTTNSDDLDAQFASLSLESASTSILSNSSSSATTSGSPPADSTPLPTIPTLRNSNPSSSELPLILSSLRKLREAITATARRDHFAQRAYIFNIHAALLCKTWESYSPALLSLLHVIHIKTPLSPAELHEYVGYKILDQACRQGDFHGAYETKLRYGYVDRRVELVLTALVRDNWVVFWKMKRAVDGYQRRIMEFAEQNMRVHALKCLGRGYMRADRVYVERTADRKWVDLKKDGVGWELMDGDKVIIKRPKGG</sequence>
<feature type="region of interest" description="Disordered" evidence="1">
    <location>
        <begin position="91"/>
        <end position="124"/>
    </location>
</feature>